<comment type="caution">
    <text evidence="3">The sequence shown here is derived from an EMBL/GenBank/DDBJ whole genome shotgun (WGS) entry which is preliminary data.</text>
</comment>
<dbReference type="GeneID" id="6009052"/>
<dbReference type="InParanoid" id="A8NCM0"/>
<feature type="chain" id="PRO_5002724173" evidence="1">
    <location>
        <begin position="24"/>
        <end position="230"/>
    </location>
</feature>
<evidence type="ECO:0000313" key="3">
    <source>
        <dbReference type="EMBL" id="EAU89313.1"/>
    </source>
</evidence>
<organism evidence="3 4">
    <name type="scientific">Coprinopsis cinerea (strain Okayama-7 / 130 / ATCC MYA-4618 / FGSC 9003)</name>
    <name type="common">Inky cap fungus</name>
    <name type="synonym">Hormographiella aspergillata</name>
    <dbReference type="NCBI Taxonomy" id="240176"/>
    <lineage>
        <taxon>Eukaryota</taxon>
        <taxon>Fungi</taxon>
        <taxon>Dikarya</taxon>
        <taxon>Basidiomycota</taxon>
        <taxon>Agaricomycotina</taxon>
        <taxon>Agaricomycetes</taxon>
        <taxon>Agaricomycetidae</taxon>
        <taxon>Agaricales</taxon>
        <taxon>Agaricineae</taxon>
        <taxon>Psathyrellaceae</taxon>
        <taxon>Coprinopsis</taxon>
    </lineage>
</organism>
<dbReference type="InterPro" id="IPR052158">
    <property type="entry name" value="INH-QAR"/>
</dbReference>
<dbReference type="STRING" id="240176.A8NCM0"/>
<evidence type="ECO:0000313" key="4">
    <source>
        <dbReference type="Proteomes" id="UP000001861"/>
    </source>
</evidence>
<dbReference type="EMBL" id="AACS02000009">
    <property type="protein sequence ID" value="EAU89313.1"/>
    <property type="molecule type" value="Genomic_DNA"/>
</dbReference>
<dbReference type="PANTHER" id="PTHR43130:SF7">
    <property type="entry name" value="DJ-1_PFPI DOMAIN-CONTAINING PROTEIN"/>
    <property type="match status" value="1"/>
</dbReference>
<reference evidence="3 4" key="1">
    <citation type="journal article" date="2010" name="Proc. Natl. Acad. Sci. U.S.A.">
        <title>Insights into evolution of multicellular fungi from the assembled chromosomes of the mushroom Coprinopsis cinerea (Coprinus cinereus).</title>
        <authorList>
            <person name="Stajich J.E."/>
            <person name="Wilke S.K."/>
            <person name="Ahren D."/>
            <person name="Au C.H."/>
            <person name="Birren B.W."/>
            <person name="Borodovsky M."/>
            <person name="Burns C."/>
            <person name="Canback B."/>
            <person name="Casselton L.A."/>
            <person name="Cheng C.K."/>
            <person name="Deng J."/>
            <person name="Dietrich F.S."/>
            <person name="Fargo D.C."/>
            <person name="Farman M.L."/>
            <person name="Gathman A.C."/>
            <person name="Goldberg J."/>
            <person name="Guigo R."/>
            <person name="Hoegger P.J."/>
            <person name="Hooker J.B."/>
            <person name="Huggins A."/>
            <person name="James T.Y."/>
            <person name="Kamada T."/>
            <person name="Kilaru S."/>
            <person name="Kodira C."/>
            <person name="Kues U."/>
            <person name="Kupfer D."/>
            <person name="Kwan H.S."/>
            <person name="Lomsadze A."/>
            <person name="Li W."/>
            <person name="Lilly W.W."/>
            <person name="Ma L.J."/>
            <person name="Mackey A.J."/>
            <person name="Manning G."/>
            <person name="Martin F."/>
            <person name="Muraguchi H."/>
            <person name="Natvig D.O."/>
            <person name="Palmerini H."/>
            <person name="Ramesh M.A."/>
            <person name="Rehmeyer C.J."/>
            <person name="Roe B.A."/>
            <person name="Shenoy N."/>
            <person name="Stanke M."/>
            <person name="Ter-Hovhannisyan V."/>
            <person name="Tunlid A."/>
            <person name="Velagapudi R."/>
            <person name="Vision T.J."/>
            <person name="Zeng Q."/>
            <person name="Zolan M.E."/>
            <person name="Pukkila P.J."/>
        </authorList>
    </citation>
    <scope>NUCLEOTIDE SEQUENCE [LARGE SCALE GENOMIC DNA]</scope>
    <source>
        <strain evidence="4">Okayama-7 / 130 / ATCC MYA-4618 / FGSC 9003</strain>
    </source>
</reference>
<keyword evidence="4" id="KW-1185">Reference proteome</keyword>
<accession>A8NCM0</accession>
<gene>
    <name evidence="3" type="ORF">CC1G_03578</name>
</gene>
<dbReference type="OrthoDB" id="543156at2759"/>
<evidence type="ECO:0000259" key="2">
    <source>
        <dbReference type="Pfam" id="PF01965"/>
    </source>
</evidence>
<dbReference type="Pfam" id="PF01965">
    <property type="entry name" value="DJ-1_PfpI"/>
    <property type="match status" value="1"/>
</dbReference>
<dbReference type="AlphaFoldDB" id="A8NCM0"/>
<dbReference type="SUPFAM" id="SSF52317">
    <property type="entry name" value="Class I glutamine amidotransferase-like"/>
    <property type="match status" value="1"/>
</dbReference>
<dbReference type="InterPro" id="IPR029062">
    <property type="entry name" value="Class_I_gatase-like"/>
</dbReference>
<dbReference type="CDD" id="cd03139">
    <property type="entry name" value="GATase1_PfpI_2"/>
    <property type="match status" value="1"/>
</dbReference>
<evidence type="ECO:0000256" key="1">
    <source>
        <dbReference type="SAM" id="SignalP"/>
    </source>
</evidence>
<dbReference type="KEGG" id="cci:CC1G_03578"/>
<dbReference type="Proteomes" id="UP000001861">
    <property type="component" value="Unassembled WGS sequence"/>
</dbReference>
<dbReference type="eggNOG" id="ENOG502SQ0U">
    <property type="taxonomic scope" value="Eukaryota"/>
</dbReference>
<dbReference type="OMA" id="HHIGETM"/>
<dbReference type="Gene3D" id="3.40.50.880">
    <property type="match status" value="1"/>
</dbReference>
<protein>
    <submittedName>
        <fullName evidence="3">ThiJ/PfpI</fullName>
    </submittedName>
</protein>
<dbReference type="VEuPathDB" id="FungiDB:CC1G_03578"/>
<sequence length="230" mass="24747">MATTPLIWSIGVLLFPQHQLLDAAGPVDHINCHSRTYLEALHLPPSLLNKAPIITWHYISLSDNLDPVATSAGPLQIPSTTLADCPPLDYLLVPGADPRIPLSEATCTFLKARFIEVKGLLTVCTGSLVVAQTGLLDGLNVASNKVVLLMLASQKSLNKNVKWVGDRRFVRDGKVWSAGGVTAGLDLAAEFLRQHLDPELVATVEGIVEYKPNPAQPDPFAHILEGVQLG</sequence>
<proteinExistence type="predicted"/>
<dbReference type="InterPro" id="IPR002818">
    <property type="entry name" value="DJ-1/PfpI"/>
</dbReference>
<dbReference type="RefSeq" id="XP_001832564.1">
    <property type="nucleotide sequence ID" value="XM_001832512.1"/>
</dbReference>
<dbReference type="PANTHER" id="PTHR43130">
    <property type="entry name" value="ARAC-FAMILY TRANSCRIPTIONAL REGULATOR"/>
    <property type="match status" value="1"/>
</dbReference>
<feature type="signal peptide" evidence="1">
    <location>
        <begin position="1"/>
        <end position="23"/>
    </location>
</feature>
<name>A8NCM0_COPC7</name>
<feature type="domain" description="DJ-1/PfpI" evidence="2">
    <location>
        <begin position="58"/>
        <end position="193"/>
    </location>
</feature>
<keyword evidence="1" id="KW-0732">Signal</keyword>